<dbReference type="EMBL" id="JALIDZ010000003">
    <property type="protein sequence ID" value="MCT8971811.1"/>
    <property type="molecule type" value="Genomic_DNA"/>
</dbReference>
<dbReference type="SUPFAM" id="SSF48008">
    <property type="entry name" value="GntR ligand-binding domain-like"/>
    <property type="match status" value="1"/>
</dbReference>
<evidence type="ECO:0000256" key="4">
    <source>
        <dbReference type="SAM" id="MobiDB-lite"/>
    </source>
</evidence>
<dbReference type="InterPro" id="IPR008920">
    <property type="entry name" value="TF_FadR/GntR_C"/>
</dbReference>
<keyword evidence="3" id="KW-0804">Transcription</keyword>
<evidence type="ECO:0000256" key="1">
    <source>
        <dbReference type="ARBA" id="ARBA00023015"/>
    </source>
</evidence>
<dbReference type="SUPFAM" id="SSF46785">
    <property type="entry name" value="Winged helix' DNA-binding domain"/>
    <property type="match status" value="1"/>
</dbReference>
<dbReference type="AlphaFoldDB" id="A0AAW5QUQ3"/>
<dbReference type="InterPro" id="IPR000524">
    <property type="entry name" value="Tscrpt_reg_HTH_GntR"/>
</dbReference>
<evidence type="ECO:0000256" key="2">
    <source>
        <dbReference type="ARBA" id="ARBA00023125"/>
    </source>
</evidence>
<accession>A0AAW5QUQ3</accession>
<dbReference type="InterPro" id="IPR036390">
    <property type="entry name" value="WH_DNA-bd_sf"/>
</dbReference>
<gene>
    <name evidence="6" type="ORF">MUB46_08100</name>
</gene>
<keyword evidence="2" id="KW-0238">DNA-binding</keyword>
<evidence type="ECO:0000313" key="7">
    <source>
        <dbReference type="Proteomes" id="UP001320898"/>
    </source>
</evidence>
<evidence type="ECO:0000256" key="3">
    <source>
        <dbReference type="ARBA" id="ARBA00023163"/>
    </source>
</evidence>
<dbReference type="Pfam" id="PF00392">
    <property type="entry name" value="GntR"/>
    <property type="match status" value="1"/>
</dbReference>
<comment type="caution">
    <text evidence="6">The sequence shown here is derived from an EMBL/GenBank/DDBJ whole genome shotgun (WGS) entry which is preliminary data.</text>
</comment>
<feature type="region of interest" description="Disordered" evidence="4">
    <location>
        <begin position="1"/>
        <end position="29"/>
    </location>
</feature>
<dbReference type="InterPro" id="IPR036388">
    <property type="entry name" value="WH-like_DNA-bd_sf"/>
</dbReference>
<dbReference type="PROSITE" id="PS50949">
    <property type="entry name" value="HTH_GNTR"/>
    <property type="match status" value="1"/>
</dbReference>
<dbReference type="GO" id="GO:0003677">
    <property type="term" value="F:DNA binding"/>
    <property type="evidence" value="ECO:0007669"/>
    <property type="project" value="UniProtKB-KW"/>
</dbReference>
<dbReference type="GO" id="GO:0003700">
    <property type="term" value="F:DNA-binding transcription factor activity"/>
    <property type="evidence" value="ECO:0007669"/>
    <property type="project" value="InterPro"/>
</dbReference>
<feature type="domain" description="HTH gntR-type" evidence="5">
    <location>
        <begin position="32"/>
        <end position="99"/>
    </location>
</feature>
<evidence type="ECO:0000313" key="6">
    <source>
        <dbReference type="EMBL" id="MCT8971811.1"/>
    </source>
</evidence>
<dbReference type="Pfam" id="PF07729">
    <property type="entry name" value="FCD"/>
    <property type="match status" value="1"/>
</dbReference>
<dbReference type="SMART" id="SM00895">
    <property type="entry name" value="FCD"/>
    <property type="match status" value="1"/>
</dbReference>
<sequence>MASKVARSKSTGRRRGQPGSAPTGLDAEGRSHGLVESVYETLLGEIMSLRIEPAGRINIDDVARDFGVSQTPIREALRRLEAEALVEKTPYVGYRASPLLNRQQFKELYDLRLLLEPFVAAEAAALMEEDEIEKLESLSLSMEVTATGTPRIAMSRFARYDEAFHATIAKGAGNRLIEGILARQHIHLHLFRLMLHGRVITEAVDEHAVLVEAIRSRSRDRAAEAMRRHLTRSRDRLEAIYDSDE</sequence>
<dbReference type="PANTHER" id="PTHR43537:SF24">
    <property type="entry name" value="GLUCONATE OPERON TRANSCRIPTIONAL REPRESSOR"/>
    <property type="match status" value="1"/>
</dbReference>
<dbReference type="Proteomes" id="UP001320898">
    <property type="component" value="Unassembled WGS sequence"/>
</dbReference>
<keyword evidence="7" id="KW-1185">Reference proteome</keyword>
<dbReference type="RefSeq" id="WP_261615381.1">
    <property type="nucleotide sequence ID" value="NZ_JALIDZ010000003.1"/>
</dbReference>
<evidence type="ECO:0000259" key="5">
    <source>
        <dbReference type="PROSITE" id="PS50949"/>
    </source>
</evidence>
<keyword evidence="1" id="KW-0805">Transcription regulation</keyword>
<feature type="compositionally biased region" description="Basic residues" evidence="4">
    <location>
        <begin position="1"/>
        <end position="16"/>
    </location>
</feature>
<dbReference type="Gene3D" id="1.10.10.10">
    <property type="entry name" value="Winged helix-like DNA-binding domain superfamily/Winged helix DNA-binding domain"/>
    <property type="match status" value="1"/>
</dbReference>
<dbReference type="InterPro" id="IPR011711">
    <property type="entry name" value="GntR_C"/>
</dbReference>
<dbReference type="PANTHER" id="PTHR43537">
    <property type="entry name" value="TRANSCRIPTIONAL REGULATOR, GNTR FAMILY"/>
    <property type="match status" value="1"/>
</dbReference>
<name>A0AAW5QUQ3_9HYPH</name>
<reference evidence="6 7" key="1">
    <citation type="submission" date="2022-04" db="EMBL/GenBank/DDBJ databases">
        <authorList>
            <person name="Ye Y.-Q."/>
            <person name="Du Z.-J."/>
        </authorList>
    </citation>
    <scope>NUCLEOTIDE SEQUENCE [LARGE SCALE GENOMIC DNA]</scope>
    <source>
        <strain evidence="6 7">A6E488</strain>
    </source>
</reference>
<dbReference type="Gene3D" id="1.20.120.530">
    <property type="entry name" value="GntR ligand-binding domain-like"/>
    <property type="match status" value="1"/>
</dbReference>
<protein>
    <submittedName>
        <fullName evidence="6">GntR family transcriptional regulator</fullName>
    </submittedName>
</protein>
<proteinExistence type="predicted"/>
<organism evidence="6 7">
    <name type="scientific">Microbaculum marinisediminis</name>
    <dbReference type="NCBI Taxonomy" id="2931392"/>
    <lineage>
        <taxon>Bacteria</taxon>
        <taxon>Pseudomonadati</taxon>
        <taxon>Pseudomonadota</taxon>
        <taxon>Alphaproteobacteria</taxon>
        <taxon>Hyphomicrobiales</taxon>
        <taxon>Tepidamorphaceae</taxon>
        <taxon>Microbaculum</taxon>
    </lineage>
</organism>